<gene>
    <name evidence="3" type="ORF">AB2L28_14965</name>
</gene>
<organism evidence="3 4">
    <name type="scientific">Kineococcus mangrovi</name>
    <dbReference type="NCBI Taxonomy" id="1660183"/>
    <lineage>
        <taxon>Bacteria</taxon>
        <taxon>Bacillati</taxon>
        <taxon>Actinomycetota</taxon>
        <taxon>Actinomycetes</taxon>
        <taxon>Kineosporiales</taxon>
        <taxon>Kineosporiaceae</taxon>
        <taxon>Kineococcus</taxon>
    </lineage>
</organism>
<reference evidence="3 4" key="1">
    <citation type="submission" date="2024-07" db="EMBL/GenBank/DDBJ databases">
        <authorList>
            <person name="Thanompreechachai J."/>
            <person name="Duangmal K."/>
        </authorList>
    </citation>
    <scope>NUCLEOTIDE SEQUENCE [LARGE SCALE GENOMIC DNA]</scope>
    <source>
        <strain evidence="3 4">TBRC 1896</strain>
    </source>
</reference>
<feature type="region of interest" description="Disordered" evidence="1">
    <location>
        <begin position="36"/>
        <end position="61"/>
    </location>
</feature>
<evidence type="ECO:0000313" key="4">
    <source>
        <dbReference type="Proteomes" id="UP001566476"/>
    </source>
</evidence>
<feature type="transmembrane region" description="Helical" evidence="2">
    <location>
        <begin position="64"/>
        <end position="85"/>
    </location>
</feature>
<name>A0ABV4I4C1_9ACTN</name>
<keyword evidence="4" id="KW-1185">Reference proteome</keyword>
<comment type="caution">
    <text evidence="3">The sequence shown here is derived from an EMBL/GenBank/DDBJ whole genome shotgun (WGS) entry which is preliminary data.</text>
</comment>
<protein>
    <submittedName>
        <fullName evidence="3">Uncharacterized protein</fullName>
    </submittedName>
</protein>
<evidence type="ECO:0000256" key="2">
    <source>
        <dbReference type="SAM" id="Phobius"/>
    </source>
</evidence>
<evidence type="ECO:0000256" key="1">
    <source>
        <dbReference type="SAM" id="MobiDB-lite"/>
    </source>
</evidence>
<evidence type="ECO:0000313" key="3">
    <source>
        <dbReference type="EMBL" id="MEZ0493538.1"/>
    </source>
</evidence>
<sequence length="254" mass="27237">MSQDRFELLHQMRPQTSLDAVWTPVEQMAVRERILADRTTRADSQATSHTKPRAQPSRPRRRKWAALAGAVALAVVAAPGVAAAIDVINDGMRPQSILDAYGYWNDNLDGAVDPGTATRAATAPGPYGGIFSVLTSTNSEGQTCIGPVFETAASAAEPVPNDFNDGGSFCHSAPSTADFGFDTLMTTNTAVVWWARAGDAVTGELRTLDGERYPVVEVEGYLFGWYPLQSMKPEDRPTLTAYAADGSEVGSIRI</sequence>
<keyword evidence="2" id="KW-0472">Membrane</keyword>
<dbReference type="Proteomes" id="UP001566476">
    <property type="component" value="Unassembled WGS sequence"/>
</dbReference>
<proteinExistence type="predicted"/>
<keyword evidence="2" id="KW-1133">Transmembrane helix</keyword>
<dbReference type="EMBL" id="JBGGTQ010000007">
    <property type="protein sequence ID" value="MEZ0493538.1"/>
    <property type="molecule type" value="Genomic_DNA"/>
</dbReference>
<accession>A0ABV4I4C1</accession>
<keyword evidence="2" id="KW-0812">Transmembrane</keyword>
<dbReference type="RefSeq" id="WP_370719783.1">
    <property type="nucleotide sequence ID" value="NZ_JBGGTQ010000007.1"/>
</dbReference>